<dbReference type="PROSITE" id="PS50977">
    <property type="entry name" value="HTH_TETR_2"/>
    <property type="match status" value="1"/>
</dbReference>
<dbReference type="RefSeq" id="WP_390226678.1">
    <property type="nucleotide sequence ID" value="NZ_JBHSCN010000002.1"/>
</dbReference>
<dbReference type="SUPFAM" id="SSF46689">
    <property type="entry name" value="Homeodomain-like"/>
    <property type="match status" value="1"/>
</dbReference>
<proteinExistence type="predicted"/>
<evidence type="ECO:0000259" key="3">
    <source>
        <dbReference type="PROSITE" id="PS50977"/>
    </source>
</evidence>
<keyword evidence="1 2" id="KW-0238">DNA-binding</keyword>
<feature type="domain" description="HTH tetR-type" evidence="3">
    <location>
        <begin position="15"/>
        <end position="76"/>
    </location>
</feature>
<accession>A0ABV8Q477</accession>
<dbReference type="Proteomes" id="UP001595900">
    <property type="component" value="Unassembled WGS sequence"/>
</dbReference>
<name>A0ABV8Q477_9MICO</name>
<dbReference type="Gene3D" id="1.10.357.10">
    <property type="entry name" value="Tetracycline Repressor, domain 2"/>
    <property type="match status" value="1"/>
</dbReference>
<evidence type="ECO:0000256" key="2">
    <source>
        <dbReference type="PROSITE-ProRule" id="PRU00335"/>
    </source>
</evidence>
<keyword evidence="5" id="KW-1185">Reference proteome</keyword>
<dbReference type="EMBL" id="JBHSCN010000002">
    <property type="protein sequence ID" value="MFC4241914.1"/>
    <property type="molecule type" value="Genomic_DNA"/>
</dbReference>
<evidence type="ECO:0000256" key="1">
    <source>
        <dbReference type="ARBA" id="ARBA00023125"/>
    </source>
</evidence>
<evidence type="ECO:0000313" key="4">
    <source>
        <dbReference type="EMBL" id="MFC4241914.1"/>
    </source>
</evidence>
<feature type="DNA-binding region" description="H-T-H motif" evidence="2">
    <location>
        <begin position="39"/>
        <end position="58"/>
    </location>
</feature>
<dbReference type="Pfam" id="PF17929">
    <property type="entry name" value="TetR_C_34"/>
    <property type="match status" value="1"/>
</dbReference>
<reference evidence="5" key="1">
    <citation type="journal article" date="2019" name="Int. J. Syst. Evol. Microbiol.">
        <title>The Global Catalogue of Microorganisms (GCM) 10K type strain sequencing project: providing services to taxonomists for standard genome sequencing and annotation.</title>
        <authorList>
            <consortium name="The Broad Institute Genomics Platform"/>
            <consortium name="The Broad Institute Genome Sequencing Center for Infectious Disease"/>
            <person name="Wu L."/>
            <person name="Ma J."/>
        </authorList>
    </citation>
    <scope>NUCLEOTIDE SEQUENCE [LARGE SCALE GENOMIC DNA]</scope>
    <source>
        <strain evidence="5">CGMCC 1.10363</strain>
    </source>
</reference>
<dbReference type="InterPro" id="IPR001647">
    <property type="entry name" value="HTH_TetR"/>
</dbReference>
<gene>
    <name evidence="4" type="ORF">ACFOYW_00900</name>
</gene>
<dbReference type="InterPro" id="IPR041483">
    <property type="entry name" value="TetR_C_34"/>
</dbReference>
<comment type="caution">
    <text evidence="4">The sequence shown here is derived from an EMBL/GenBank/DDBJ whole genome shotgun (WGS) entry which is preliminary data.</text>
</comment>
<protein>
    <submittedName>
        <fullName evidence="4">TetR/AcrR family transcriptional regulator</fullName>
    </submittedName>
</protein>
<sequence>MTTAFARARSEEQRDARRAAILSAADELLRAGTRVGALSLNGLARHVGLAKSNVLRYFETREAVLLALLDREYGEWLDALEMALAGADAAPAVEVVADAVARTAAQRPVLAELVANSATVLEHNVSAEVAADYKRSAYAQSIRLVQLIEDHVGELPHPSRIALAATVNLVVGGAWSMCRPSPGMAEAYEKYPELSAMRLDYRVSVRELTAAVLTGLLVRPASDRA</sequence>
<evidence type="ECO:0000313" key="5">
    <source>
        <dbReference type="Proteomes" id="UP001595900"/>
    </source>
</evidence>
<dbReference type="InterPro" id="IPR009057">
    <property type="entry name" value="Homeodomain-like_sf"/>
</dbReference>
<organism evidence="4 5">
    <name type="scientific">Gryllotalpicola reticulitermitis</name>
    <dbReference type="NCBI Taxonomy" id="1184153"/>
    <lineage>
        <taxon>Bacteria</taxon>
        <taxon>Bacillati</taxon>
        <taxon>Actinomycetota</taxon>
        <taxon>Actinomycetes</taxon>
        <taxon>Micrococcales</taxon>
        <taxon>Microbacteriaceae</taxon>
        <taxon>Gryllotalpicola</taxon>
    </lineage>
</organism>